<feature type="transmembrane region" description="Helical" evidence="7">
    <location>
        <begin position="81"/>
        <end position="100"/>
    </location>
</feature>
<evidence type="ECO:0000256" key="2">
    <source>
        <dbReference type="ARBA" id="ARBA00022692"/>
    </source>
</evidence>
<keyword evidence="2 7" id="KW-0812">Transmembrane</keyword>
<dbReference type="GO" id="GO:0046872">
    <property type="term" value="F:metal ion binding"/>
    <property type="evidence" value="ECO:0007669"/>
    <property type="project" value="UniProtKB-KW"/>
</dbReference>
<evidence type="ECO:0000256" key="1">
    <source>
        <dbReference type="ARBA" id="ARBA00004141"/>
    </source>
</evidence>
<evidence type="ECO:0000256" key="3">
    <source>
        <dbReference type="ARBA" id="ARBA00022801"/>
    </source>
</evidence>
<feature type="transmembrane region" description="Helical" evidence="7">
    <location>
        <begin position="166"/>
        <end position="185"/>
    </location>
</feature>
<dbReference type="GO" id="GO:0016020">
    <property type="term" value="C:membrane"/>
    <property type="evidence" value="ECO:0007669"/>
    <property type="project" value="UniProtKB-SubCell"/>
</dbReference>
<feature type="transmembrane region" description="Helical" evidence="7">
    <location>
        <begin position="51"/>
        <end position="69"/>
    </location>
</feature>
<dbReference type="PANTHER" id="PTHR34368:SF1">
    <property type="entry name" value="OS01G0962200 PROTEIN"/>
    <property type="match status" value="1"/>
</dbReference>
<name>A0A4V3GLZ4_9BACT</name>
<proteinExistence type="predicted"/>
<dbReference type="GO" id="GO:0006672">
    <property type="term" value="P:ceramide metabolic process"/>
    <property type="evidence" value="ECO:0007669"/>
    <property type="project" value="InterPro"/>
</dbReference>
<evidence type="ECO:0000256" key="5">
    <source>
        <dbReference type="ARBA" id="ARBA00023136"/>
    </source>
</evidence>
<dbReference type="Proteomes" id="UP000294498">
    <property type="component" value="Unassembled WGS sequence"/>
</dbReference>
<keyword evidence="4 7" id="KW-1133">Transmembrane helix</keyword>
<dbReference type="EMBL" id="SODV01000001">
    <property type="protein sequence ID" value="TDX01473.1"/>
    <property type="molecule type" value="Genomic_DNA"/>
</dbReference>
<dbReference type="GO" id="GO:0016811">
    <property type="term" value="F:hydrolase activity, acting on carbon-nitrogen (but not peptide) bonds, in linear amides"/>
    <property type="evidence" value="ECO:0007669"/>
    <property type="project" value="InterPro"/>
</dbReference>
<evidence type="ECO:0000256" key="6">
    <source>
        <dbReference type="PIRSR" id="PIRSR608901-2"/>
    </source>
</evidence>
<feature type="transmembrane region" description="Helical" evidence="7">
    <location>
        <begin position="136"/>
        <end position="154"/>
    </location>
</feature>
<comment type="subcellular location">
    <subcellularLocation>
        <location evidence="1">Membrane</location>
        <topology evidence="1">Multi-pass membrane protein</topology>
    </subcellularLocation>
</comment>
<comment type="cofactor">
    <cofactor evidence="6">
        <name>Zn(2+)</name>
        <dbReference type="ChEBI" id="CHEBI:29105"/>
    </cofactor>
</comment>
<evidence type="ECO:0000313" key="8">
    <source>
        <dbReference type="EMBL" id="TDX01473.1"/>
    </source>
</evidence>
<reference evidence="8 9" key="1">
    <citation type="submission" date="2019-03" db="EMBL/GenBank/DDBJ databases">
        <title>Genomic Encyclopedia of Type Strains, Phase IV (KMG-IV): sequencing the most valuable type-strain genomes for metagenomic binning, comparative biology and taxonomic classification.</title>
        <authorList>
            <person name="Goeker M."/>
        </authorList>
    </citation>
    <scope>NUCLEOTIDE SEQUENCE [LARGE SCALE GENOMIC DNA]</scope>
    <source>
        <strain evidence="8 9">DSM 100059</strain>
    </source>
</reference>
<dbReference type="RefSeq" id="WP_162852574.1">
    <property type="nucleotide sequence ID" value="NZ_SODV01000001.1"/>
</dbReference>
<evidence type="ECO:0000313" key="9">
    <source>
        <dbReference type="Proteomes" id="UP000294498"/>
    </source>
</evidence>
<feature type="binding site" evidence="6">
    <location>
        <position position="99"/>
    </location>
    <ligand>
        <name>Zn(2+)</name>
        <dbReference type="ChEBI" id="CHEBI:29105"/>
        <note>catalytic</note>
    </ligand>
</feature>
<feature type="transmembrane region" description="Helical" evidence="7">
    <location>
        <begin position="112"/>
        <end position="129"/>
    </location>
</feature>
<protein>
    <submittedName>
        <fullName evidence="8">Ceramidase</fullName>
    </submittedName>
</protein>
<gene>
    <name evidence="8" type="ORF">EDB95_2509</name>
</gene>
<keyword evidence="6" id="KW-0479">Metal-binding</keyword>
<evidence type="ECO:0000256" key="4">
    <source>
        <dbReference type="ARBA" id="ARBA00022989"/>
    </source>
</evidence>
<comment type="caution">
    <text evidence="8">The sequence shown here is derived from an EMBL/GenBank/DDBJ whole genome shotgun (WGS) entry which is preliminary data.</text>
</comment>
<keyword evidence="6" id="KW-0862">Zinc</keyword>
<keyword evidence="5 7" id="KW-0472">Membrane</keyword>
<dbReference type="AlphaFoldDB" id="A0A4V3GLZ4"/>
<evidence type="ECO:0000256" key="7">
    <source>
        <dbReference type="SAM" id="Phobius"/>
    </source>
</evidence>
<dbReference type="PANTHER" id="PTHR34368">
    <property type="entry name" value="OS01G0962200 PROTEIN"/>
    <property type="match status" value="1"/>
</dbReference>
<dbReference type="InterPro" id="IPR008901">
    <property type="entry name" value="ACER"/>
</dbReference>
<sequence>MVRTGKLKILWAVVLVTAAAAAMLPRAGQDPAFHRFVDSRGLLGVPNFGNVMSNIFFVGIGCWGFLELYKRQAPGGIKLIFAILFTGITLTGLGSAYYHWAPDNERLIWDRMPMTIVFMSVLALTVAEWVDRKTGVWLVVPLVALGVGSVLYWHVTEFSGKGDLRFYWWVQFFPMICIPLILILFGHSGGYQGLRSLVWVVIWYGVAKILEFLDGPIFTWTTVVSGHTLKHLAAAVSTGYLVGMFRERYADKPSFHTK</sequence>
<keyword evidence="3" id="KW-0378">Hydrolase</keyword>
<dbReference type="Pfam" id="PF05875">
    <property type="entry name" value="Ceramidase"/>
    <property type="match status" value="1"/>
</dbReference>
<accession>A0A4V3GLZ4</accession>
<organism evidence="8 9">
    <name type="scientific">Dinghuibacter silviterrae</name>
    <dbReference type="NCBI Taxonomy" id="1539049"/>
    <lineage>
        <taxon>Bacteria</taxon>
        <taxon>Pseudomonadati</taxon>
        <taxon>Bacteroidota</taxon>
        <taxon>Chitinophagia</taxon>
        <taxon>Chitinophagales</taxon>
        <taxon>Chitinophagaceae</taxon>
        <taxon>Dinghuibacter</taxon>
    </lineage>
</organism>
<keyword evidence="9" id="KW-1185">Reference proteome</keyword>